<sequence length="482" mass="54592">MRLIDMQVGDLTLYRDSTQLQRDALCKIGRTSSSGCPRSGREACKAQAFTPNLTGRASCMDLRQHDHINANEHTQIRADHHLRFRRQLPTVPRLEAHSTPLPQTQWSEIPLPYRPRDWVEPQYQHHSLEFDARRQTAPVASDHDAAGLADIPAPLRPRRITRGVSLRHSPGSGGSKVDFARLYPAVGPYDDVRPSPCSVSDDLQSRIRSVRQPLYPDYRQIEPRSVPPYFGQVCPRSPTYPPAGQLRTHRAFGAGDAAFEDEEEFRLFVQATVGLSPELSQRPQTTYSSWSPTLTQRSTSDGLSSTECRRQRDEQVFSPTTDTLSPATARALQELSLIPYSARRTTARQDTMIAYQQVPTMPEMLQPQQPHCQQQEYVPQYQEQREQQQLPRRRPTLQTMASAPNLWLQLPDAVPESPPRVSPIDVDDYASFAPPSPLTDDDDELPDYAASQAQALARQRVDAARRAQELHRRWRESGGARR</sequence>
<feature type="region of interest" description="Disordered" evidence="1">
    <location>
        <begin position="365"/>
        <end position="395"/>
    </location>
</feature>
<feature type="non-terminal residue" evidence="2">
    <location>
        <position position="1"/>
    </location>
</feature>
<organism evidence="2 3">
    <name type="scientific">Teratosphaeria nubilosa</name>
    <dbReference type="NCBI Taxonomy" id="161662"/>
    <lineage>
        <taxon>Eukaryota</taxon>
        <taxon>Fungi</taxon>
        <taxon>Dikarya</taxon>
        <taxon>Ascomycota</taxon>
        <taxon>Pezizomycotina</taxon>
        <taxon>Dothideomycetes</taxon>
        <taxon>Dothideomycetidae</taxon>
        <taxon>Mycosphaerellales</taxon>
        <taxon>Teratosphaeriaceae</taxon>
        <taxon>Teratosphaeria</taxon>
    </lineage>
</organism>
<protein>
    <submittedName>
        <fullName evidence="2">Uncharacterized protein</fullName>
    </submittedName>
</protein>
<evidence type="ECO:0000313" key="3">
    <source>
        <dbReference type="Proteomes" id="UP000799436"/>
    </source>
</evidence>
<reference evidence="2" key="1">
    <citation type="journal article" date="2020" name="Stud. Mycol.">
        <title>101 Dothideomycetes genomes: a test case for predicting lifestyles and emergence of pathogens.</title>
        <authorList>
            <person name="Haridas S."/>
            <person name="Albert R."/>
            <person name="Binder M."/>
            <person name="Bloem J."/>
            <person name="Labutti K."/>
            <person name="Salamov A."/>
            <person name="Andreopoulos B."/>
            <person name="Baker S."/>
            <person name="Barry K."/>
            <person name="Bills G."/>
            <person name="Bluhm B."/>
            <person name="Cannon C."/>
            <person name="Castanera R."/>
            <person name="Culley D."/>
            <person name="Daum C."/>
            <person name="Ezra D."/>
            <person name="Gonzalez J."/>
            <person name="Henrissat B."/>
            <person name="Kuo A."/>
            <person name="Liang C."/>
            <person name="Lipzen A."/>
            <person name="Lutzoni F."/>
            <person name="Magnuson J."/>
            <person name="Mondo S."/>
            <person name="Nolan M."/>
            <person name="Ohm R."/>
            <person name="Pangilinan J."/>
            <person name="Park H.-J."/>
            <person name="Ramirez L."/>
            <person name="Alfaro M."/>
            <person name="Sun H."/>
            <person name="Tritt A."/>
            <person name="Yoshinaga Y."/>
            <person name="Zwiers L.-H."/>
            <person name="Turgeon B."/>
            <person name="Goodwin S."/>
            <person name="Spatafora J."/>
            <person name="Crous P."/>
            <person name="Grigoriev I."/>
        </authorList>
    </citation>
    <scope>NUCLEOTIDE SEQUENCE</scope>
    <source>
        <strain evidence="2">CBS 116005</strain>
    </source>
</reference>
<gene>
    <name evidence="2" type="ORF">EJ03DRAFT_374981</name>
</gene>
<keyword evidence="3" id="KW-1185">Reference proteome</keyword>
<dbReference type="AlphaFoldDB" id="A0A6G1L788"/>
<dbReference type="EMBL" id="ML995840">
    <property type="protein sequence ID" value="KAF2768801.1"/>
    <property type="molecule type" value="Genomic_DNA"/>
</dbReference>
<dbReference type="Proteomes" id="UP000799436">
    <property type="component" value="Unassembled WGS sequence"/>
</dbReference>
<evidence type="ECO:0000313" key="2">
    <source>
        <dbReference type="EMBL" id="KAF2768801.1"/>
    </source>
</evidence>
<accession>A0A6G1L788</accession>
<feature type="compositionally biased region" description="Low complexity" evidence="1">
    <location>
        <begin position="366"/>
        <end position="390"/>
    </location>
</feature>
<feature type="region of interest" description="Disordered" evidence="1">
    <location>
        <begin position="411"/>
        <end position="447"/>
    </location>
</feature>
<proteinExistence type="predicted"/>
<feature type="compositionally biased region" description="Polar residues" evidence="1">
    <location>
        <begin position="280"/>
        <end position="306"/>
    </location>
</feature>
<dbReference type="OrthoDB" id="3908316at2759"/>
<feature type="region of interest" description="Disordered" evidence="1">
    <location>
        <begin position="280"/>
        <end position="325"/>
    </location>
</feature>
<name>A0A6G1L788_9PEZI</name>
<evidence type="ECO:0000256" key="1">
    <source>
        <dbReference type="SAM" id="MobiDB-lite"/>
    </source>
</evidence>